<evidence type="ECO:0000256" key="2">
    <source>
        <dbReference type="ARBA" id="ARBA00022840"/>
    </source>
</evidence>
<dbReference type="PROSITE" id="PS50893">
    <property type="entry name" value="ABC_TRANSPORTER_2"/>
    <property type="match status" value="1"/>
</dbReference>
<dbReference type="Proteomes" id="UP000285961">
    <property type="component" value="Unassembled WGS sequence"/>
</dbReference>
<dbReference type="Gene3D" id="3.40.50.300">
    <property type="entry name" value="P-loop containing nucleotide triphosphate hydrolases"/>
    <property type="match status" value="1"/>
</dbReference>
<dbReference type="PROSITE" id="PS00211">
    <property type="entry name" value="ABC_TRANSPORTER_1"/>
    <property type="match status" value="1"/>
</dbReference>
<comment type="caution">
    <text evidence="4">The sequence shown here is derived from an EMBL/GenBank/DDBJ whole genome shotgun (WGS) entry which is preliminary data.</text>
</comment>
<dbReference type="InterPro" id="IPR027417">
    <property type="entry name" value="P-loop_NTPase"/>
</dbReference>
<evidence type="ECO:0000256" key="1">
    <source>
        <dbReference type="ARBA" id="ARBA00022741"/>
    </source>
</evidence>
<evidence type="ECO:0000313" key="4">
    <source>
        <dbReference type="EMBL" id="RJP69127.1"/>
    </source>
</evidence>
<dbReference type="GO" id="GO:0016887">
    <property type="term" value="F:ATP hydrolysis activity"/>
    <property type="evidence" value="ECO:0007669"/>
    <property type="project" value="InterPro"/>
</dbReference>
<name>A0A419EWU7_9BACT</name>
<organism evidence="4 5">
    <name type="scientific">Candidatus Abyssobacteria bacterium SURF_17</name>
    <dbReference type="NCBI Taxonomy" id="2093361"/>
    <lineage>
        <taxon>Bacteria</taxon>
        <taxon>Pseudomonadati</taxon>
        <taxon>Candidatus Hydrogenedentota</taxon>
        <taxon>Candidatus Abyssobacteria</taxon>
    </lineage>
</organism>
<keyword evidence="1" id="KW-0547">Nucleotide-binding</keyword>
<dbReference type="PANTHER" id="PTHR43038">
    <property type="entry name" value="ATP-BINDING CASSETTE, SUB-FAMILY H, MEMBER 1"/>
    <property type="match status" value="1"/>
</dbReference>
<reference evidence="4 5" key="1">
    <citation type="journal article" date="2017" name="ISME J.">
        <title>Energy and carbon metabolisms in a deep terrestrial subsurface fluid microbial community.</title>
        <authorList>
            <person name="Momper L."/>
            <person name="Jungbluth S.P."/>
            <person name="Lee M.D."/>
            <person name="Amend J.P."/>
        </authorList>
    </citation>
    <scope>NUCLEOTIDE SEQUENCE [LARGE SCALE GENOMIC DNA]</scope>
    <source>
        <strain evidence="4">SURF_17</strain>
    </source>
</reference>
<feature type="domain" description="ABC transporter" evidence="3">
    <location>
        <begin position="11"/>
        <end position="241"/>
    </location>
</feature>
<keyword evidence="2 4" id="KW-0067">ATP-binding</keyword>
<gene>
    <name evidence="4" type="ORF">C4532_11175</name>
</gene>
<dbReference type="PANTHER" id="PTHR43038:SF3">
    <property type="entry name" value="ABC TRANSPORTER G FAMILY MEMBER 20 ISOFORM X1"/>
    <property type="match status" value="1"/>
</dbReference>
<dbReference type="SMART" id="SM00382">
    <property type="entry name" value="AAA"/>
    <property type="match status" value="1"/>
</dbReference>
<dbReference type="InterPro" id="IPR017871">
    <property type="entry name" value="ABC_transporter-like_CS"/>
</dbReference>
<evidence type="ECO:0000259" key="3">
    <source>
        <dbReference type="PROSITE" id="PS50893"/>
    </source>
</evidence>
<accession>A0A419EWU7</accession>
<dbReference type="SUPFAM" id="SSF52540">
    <property type="entry name" value="P-loop containing nucleoside triphosphate hydrolases"/>
    <property type="match status" value="1"/>
</dbReference>
<protein>
    <submittedName>
        <fullName evidence="4">ABC transporter ATP-binding protein</fullName>
    </submittedName>
</protein>
<dbReference type="EMBL" id="QZKI01000085">
    <property type="protein sequence ID" value="RJP69127.1"/>
    <property type="molecule type" value="Genomic_DNA"/>
</dbReference>
<evidence type="ECO:0000313" key="5">
    <source>
        <dbReference type="Proteomes" id="UP000285961"/>
    </source>
</evidence>
<dbReference type="GO" id="GO:0005524">
    <property type="term" value="F:ATP binding"/>
    <property type="evidence" value="ECO:0007669"/>
    <property type="project" value="UniProtKB-KW"/>
</dbReference>
<dbReference type="AlphaFoldDB" id="A0A419EWU7"/>
<dbReference type="InterPro" id="IPR003439">
    <property type="entry name" value="ABC_transporter-like_ATP-bd"/>
</dbReference>
<proteinExistence type="predicted"/>
<sequence length="314" mass="35124">MAERRNNEFAIETHHLTRRFGHVVAVDDLNLSISRGEVFGFLGPNGAGKSTTIRMLCGILRPSEGGGTVGGFDIVNEPEKIKRVIGYMSQSFGLYSDLTVEENLAFYSRLYLRDWSVAKQKREAIIETMGFGEYRDQLSAQLSGGWKQRLALACAVVHEPQILFLDEPTAGIDPVSRRVLWDILYDLSQNKGITLFVTTHYMEEAERCNKIGFIWRGRLVACDSPSVIKSRTMTDELLNLKCSDIQKAFELLSKAPDIIDVNIYGDELHIVVPQAREGAETVRRLMDGAGVAVHMLEPIAASIEDVFVSLSRRN</sequence>
<dbReference type="Pfam" id="PF00005">
    <property type="entry name" value="ABC_tran"/>
    <property type="match status" value="1"/>
</dbReference>
<dbReference type="InterPro" id="IPR003593">
    <property type="entry name" value="AAA+_ATPase"/>
</dbReference>